<dbReference type="InterPro" id="IPR011057">
    <property type="entry name" value="Mss4-like_sf"/>
</dbReference>
<dbReference type="PANTHER" id="PTHR10173">
    <property type="entry name" value="METHIONINE SULFOXIDE REDUCTASE"/>
    <property type="match status" value="1"/>
</dbReference>
<dbReference type="PROSITE" id="PS51790">
    <property type="entry name" value="MSRB"/>
    <property type="match status" value="1"/>
</dbReference>
<dbReference type="InterPro" id="IPR028427">
    <property type="entry name" value="Met_Sox_Rdtase_MsrB"/>
</dbReference>
<dbReference type="RefSeq" id="WP_158269919.1">
    <property type="nucleotide sequence ID" value="NZ_QBKS01000001.1"/>
</dbReference>
<keyword evidence="6" id="KW-1185">Reference proteome</keyword>
<dbReference type="GO" id="GO:0030091">
    <property type="term" value="P:protein repair"/>
    <property type="evidence" value="ECO:0007669"/>
    <property type="project" value="InterPro"/>
</dbReference>
<dbReference type="Proteomes" id="UP000243978">
    <property type="component" value="Unassembled WGS sequence"/>
</dbReference>
<evidence type="ECO:0000313" key="6">
    <source>
        <dbReference type="Proteomes" id="UP000243978"/>
    </source>
</evidence>
<dbReference type="SUPFAM" id="SSF51316">
    <property type="entry name" value="Mss4-like"/>
    <property type="match status" value="1"/>
</dbReference>
<feature type="domain" description="MsrB" evidence="4">
    <location>
        <begin position="53"/>
        <end position="181"/>
    </location>
</feature>
<comment type="catalytic activity">
    <reaction evidence="3">
        <text>L-methionyl-[protein] + [thioredoxin]-disulfide + H2O = L-methionyl-(R)-S-oxide-[protein] + [thioredoxin]-dithiol</text>
        <dbReference type="Rhea" id="RHEA:24164"/>
        <dbReference type="Rhea" id="RHEA-COMP:10698"/>
        <dbReference type="Rhea" id="RHEA-COMP:10700"/>
        <dbReference type="Rhea" id="RHEA-COMP:12313"/>
        <dbReference type="Rhea" id="RHEA-COMP:12314"/>
        <dbReference type="ChEBI" id="CHEBI:15377"/>
        <dbReference type="ChEBI" id="CHEBI:16044"/>
        <dbReference type="ChEBI" id="CHEBI:29950"/>
        <dbReference type="ChEBI" id="CHEBI:45764"/>
        <dbReference type="ChEBI" id="CHEBI:50058"/>
        <dbReference type="EC" id="1.8.4.12"/>
    </reaction>
</comment>
<evidence type="ECO:0000313" key="5">
    <source>
        <dbReference type="EMBL" id="PTX56500.1"/>
    </source>
</evidence>
<dbReference type="InterPro" id="IPR006311">
    <property type="entry name" value="TAT_signal"/>
</dbReference>
<dbReference type="GO" id="GO:0006979">
    <property type="term" value="P:response to oxidative stress"/>
    <property type="evidence" value="ECO:0007669"/>
    <property type="project" value="InterPro"/>
</dbReference>
<organism evidence="5 6">
    <name type="scientific">Litoreibacter ponti</name>
    <dbReference type="NCBI Taxonomy" id="1510457"/>
    <lineage>
        <taxon>Bacteria</taxon>
        <taxon>Pseudomonadati</taxon>
        <taxon>Pseudomonadota</taxon>
        <taxon>Alphaproteobacteria</taxon>
        <taxon>Rhodobacterales</taxon>
        <taxon>Roseobacteraceae</taxon>
        <taxon>Litoreibacter</taxon>
    </lineage>
</organism>
<keyword evidence="2" id="KW-0560">Oxidoreductase</keyword>
<reference evidence="5 6" key="1">
    <citation type="submission" date="2018-04" db="EMBL/GenBank/DDBJ databases">
        <title>Genomic Encyclopedia of Archaeal and Bacterial Type Strains, Phase II (KMG-II): from individual species to whole genera.</title>
        <authorList>
            <person name="Goeker M."/>
        </authorList>
    </citation>
    <scope>NUCLEOTIDE SEQUENCE [LARGE SCALE GENOMIC DNA]</scope>
    <source>
        <strain evidence="5 6">DSM 100977</strain>
    </source>
</reference>
<evidence type="ECO:0000256" key="2">
    <source>
        <dbReference type="ARBA" id="ARBA00023002"/>
    </source>
</evidence>
<dbReference type="GO" id="GO:0033743">
    <property type="term" value="F:peptide-methionine (R)-S-oxide reductase activity"/>
    <property type="evidence" value="ECO:0007669"/>
    <property type="project" value="UniProtKB-EC"/>
</dbReference>
<dbReference type="PANTHER" id="PTHR10173:SF57">
    <property type="entry name" value="PEPTIDE-METHIONINE (R)-S-OXIDE REDUCTASE"/>
    <property type="match status" value="1"/>
</dbReference>
<gene>
    <name evidence="5" type="ORF">C8N43_1159</name>
</gene>
<protein>
    <recommendedName>
        <fullName evidence="1">peptide-methionine (R)-S-oxide reductase</fullName>
        <ecNumber evidence="1">1.8.4.12</ecNumber>
    </recommendedName>
</protein>
<dbReference type="Gene3D" id="2.170.150.20">
    <property type="entry name" value="Peptide methionine sulfoxide reductase"/>
    <property type="match status" value="1"/>
</dbReference>
<comment type="caution">
    <text evidence="5">The sequence shown here is derived from an EMBL/GenBank/DDBJ whole genome shotgun (WGS) entry which is preliminary data.</text>
</comment>
<dbReference type="EMBL" id="QBKS01000001">
    <property type="protein sequence ID" value="PTX56500.1"/>
    <property type="molecule type" value="Genomic_DNA"/>
</dbReference>
<dbReference type="AlphaFoldDB" id="A0A2T6BKA0"/>
<dbReference type="PROSITE" id="PS51318">
    <property type="entry name" value="TAT"/>
    <property type="match status" value="1"/>
</dbReference>
<name>A0A2T6BKA0_9RHOB</name>
<dbReference type="Pfam" id="PF01641">
    <property type="entry name" value="SelR"/>
    <property type="match status" value="1"/>
</dbReference>
<sequence length="183" mass="20129">MPSPTSDQTHLSRRALLACGAASVSTLGLSAPAKARVAAGANIDYVYEVTKSDAEWRAQLSEREYEILREGYTEGQRTGTLWEEKREGSYHCKGCELKVFDGRWKTFVEGKGWVFFIHPEPASVMTNIDGPTPEYGAMGTGKTPLTEIHCRRCGCHLGHYLLVEGKMTHCINGTSLTFQPASA</sequence>
<dbReference type="OrthoDB" id="7864567at2"/>
<evidence type="ECO:0000256" key="3">
    <source>
        <dbReference type="ARBA" id="ARBA00048488"/>
    </source>
</evidence>
<accession>A0A2T6BKA0</accession>
<evidence type="ECO:0000259" key="4">
    <source>
        <dbReference type="PROSITE" id="PS51790"/>
    </source>
</evidence>
<evidence type="ECO:0000256" key="1">
    <source>
        <dbReference type="ARBA" id="ARBA00012499"/>
    </source>
</evidence>
<dbReference type="InterPro" id="IPR002579">
    <property type="entry name" value="Met_Sox_Rdtase_MsrB_dom"/>
</dbReference>
<dbReference type="GO" id="GO:0005737">
    <property type="term" value="C:cytoplasm"/>
    <property type="evidence" value="ECO:0007669"/>
    <property type="project" value="TreeGrafter"/>
</dbReference>
<proteinExistence type="predicted"/>
<dbReference type="EC" id="1.8.4.12" evidence="1"/>